<dbReference type="Proteomes" id="UP000334990">
    <property type="component" value="Unassembled WGS sequence"/>
</dbReference>
<evidence type="ECO:0000256" key="1">
    <source>
        <dbReference type="ARBA" id="ARBA00022553"/>
    </source>
</evidence>
<reference evidence="10 11" key="1">
    <citation type="submission" date="2019-10" db="EMBL/GenBank/DDBJ databases">
        <title>Whole genome shotgun sequence of Acrocarpospora corrugata NBRC 13972.</title>
        <authorList>
            <person name="Ichikawa N."/>
            <person name="Kimura A."/>
            <person name="Kitahashi Y."/>
            <person name="Komaki H."/>
            <person name="Oguchi A."/>
        </authorList>
    </citation>
    <scope>NUCLEOTIDE SEQUENCE [LARGE SCALE GENOMIC DNA]</scope>
    <source>
        <strain evidence="10 11">NBRC 13972</strain>
    </source>
</reference>
<evidence type="ECO:0000259" key="8">
    <source>
        <dbReference type="PROSITE" id="PS50110"/>
    </source>
</evidence>
<keyword evidence="3" id="KW-0805">Transcription regulation</keyword>
<feature type="domain" description="Response regulatory" evidence="8">
    <location>
        <begin position="10"/>
        <end position="124"/>
    </location>
</feature>
<proteinExistence type="predicted"/>
<keyword evidence="2" id="KW-0902">Two-component regulatory system</keyword>
<dbReference type="InterPro" id="IPR011006">
    <property type="entry name" value="CheY-like_superfamily"/>
</dbReference>
<dbReference type="EMBL" id="BLAD01000081">
    <property type="protein sequence ID" value="GES04426.1"/>
    <property type="molecule type" value="Genomic_DNA"/>
</dbReference>
<dbReference type="InterPro" id="IPR016032">
    <property type="entry name" value="Sig_transdc_resp-reg_C-effctor"/>
</dbReference>
<evidence type="ECO:0000313" key="10">
    <source>
        <dbReference type="EMBL" id="GES04426.1"/>
    </source>
</evidence>
<dbReference type="CDD" id="cd00383">
    <property type="entry name" value="trans_reg_C"/>
    <property type="match status" value="1"/>
</dbReference>
<feature type="domain" description="OmpR/PhoB-type" evidence="9">
    <location>
        <begin position="132"/>
        <end position="230"/>
    </location>
</feature>
<protein>
    <submittedName>
        <fullName evidence="10">DNA-binding response regulator</fullName>
    </submittedName>
</protein>
<dbReference type="PANTHER" id="PTHR48111">
    <property type="entry name" value="REGULATOR OF RPOS"/>
    <property type="match status" value="1"/>
</dbReference>
<dbReference type="FunFam" id="3.40.50.2300:FF:000002">
    <property type="entry name" value="DNA-binding response regulator PhoP"/>
    <property type="match status" value="1"/>
</dbReference>
<dbReference type="SUPFAM" id="SSF46894">
    <property type="entry name" value="C-terminal effector domain of the bipartite response regulators"/>
    <property type="match status" value="1"/>
</dbReference>
<organism evidence="10 11">
    <name type="scientific">Acrocarpospora corrugata</name>
    <dbReference type="NCBI Taxonomy" id="35763"/>
    <lineage>
        <taxon>Bacteria</taxon>
        <taxon>Bacillati</taxon>
        <taxon>Actinomycetota</taxon>
        <taxon>Actinomycetes</taxon>
        <taxon>Streptosporangiales</taxon>
        <taxon>Streptosporangiaceae</taxon>
        <taxon>Acrocarpospora</taxon>
    </lineage>
</organism>
<dbReference type="SUPFAM" id="SSF52172">
    <property type="entry name" value="CheY-like"/>
    <property type="match status" value="1"/>
</dbReference>
<evidence type="ECO:0000256" key="4">
    <source>
        <dbReference type="ARBA" id="ARBA00023125"/>
    </source>
</evidence>
<keyword evidence="5" id="KW-0804">Transcription</keyword>
<dbReference type="Gene3D" id="3.40.50.2300">
    <property type="match status" value="1"/>
</dbReference>
<evidence type="ECO:0000313" key="11">
    <source>
        <dbReference type="Proteomes" id="UP000334990"/>
    </source>
</evidence>
<evidence type="ECO:0000256" key="2">
    <source>
        <dbReference type="ARBA" id="ARBA00023012"/>
    </source>
</evidence>
<dbReference type="GO" id="GO:0000976">
    <property type="term" value="F:transcription cis-regulatory region binding"/>
    <property type="evidence" value="ECO:0007669"/>
    <property type="project" value="TreeGrafter"/>
</dbReference>
<dbReference type="GO" id="GO:0000156">
    <property type="term" value="F:phosphorelay response regulator activity"/>
    <property type="evidence" value="ECO:0007669"/>
    <property type="project" value="TreeGrafter"/>
</dbReference>
<dbReference type="GO" id="GO:0006355">
    <property type="term" value="P:regulation of DNA-templated transcription"/>
    <property type="evidence" value="ECO:0007669"/>
    <property type="project" value="InterPro"/>
</dbReference>
<evidence type="ECO:0000256" key="3">
    <source>
        <dbReference type="ARBA" id="ARBA00023015"/>
    </source>
</evidence>
<keyword evidence="11" id="KW-1185">Reference proteome</keyword>
<keyword evidence="1 6" id="KW-0597">Phosphoprotein</keyword>
<dbReference type="Pfam" id="PF00486">
    <property type="entry name" value="Trans_reg_C"/>
    <property type="match status" value="1"/>
</dbReference>
<dbReference type="InterPro" id="IPR039420">
    <property type="entry name" value="WalR-like"/>
</dbReference>
<accession>A0A5M3W6L1</accession>
<dbReference type="InterPro" id="IPR001867">
    <property type="entry name" value="OmpR/PhoB-type_DNA-bd"/>
</dbReference>
<evidence type="ECO:0000259" key="9">
    <source>
        <dbReference type="PROSITE" id="PS51755"/>
    </source>
</evidence>
<keyword evidence="4 7" id="KW-0238">DNA-binding</keyword>
<dbReference type="GO" id="GO:0005829">
    <property type="term" value="C:cytosol"/>
    <property type="evidence" value="ECO:0007669"/>
    <property type="project" value="TreeGrafter"/>
</dbReference>
<evidence type="ECO:0000256" key="5">
    <source>
        <dbReference type="ARBA" id="ARBA00023163"/>
    </source>
</evidence>
<evidence type="ECO:0000256" key="7">
    <source>
        <dbReference type="PROSITE-ProRule" id="PRU01091"/>
    </source>
</evidence>
<dbReference type="CDD" id="cd19935">
    <property type="entry name" value="REC_OmpR_CusR-like"/>
    <property type="match status" value="1"/>
</dbReference>
<dbReference type="AlphaFoldDB" id="A0A5M3W6L1"/>
<dbReference type="SMART" id="SM00448">
    <property type="entry name" value="REC"/>
    <property type="match status" value="1"/>
</dbReference>
<dbReference type="Gene3D" id="1.10.10.10">
    <property type="entry name" value="Winged helix-like DNA-binding domain superfamily/Winged helix DNA-binding domain"/>
    <property type="match status" value="1"/>
</dbReference>
<sequence>MGSGTLKVMRVLLVEDERRLADLMKSGLAEEGFAVDIAHDGVEGLWLAGENSYDAIVLDVMLPRLNGYAVCRRLRDAENWTPIMILTAKDGEYDEAEALDTGADDFLSKPFSYVVLLARLRALIRRGGRERPAALTVGDLVVDPASLTCRRGETTIALTPKEFAVLHALARRPGEVVSKAELLAQAWDFAYDGDPSIIEVYVSALRRKIDAPFGRTTLTTIRGAGYRLEGRR</sequence>
<feature type="modified residue" description="4-aspartylphosphate" evidence="6">
    <location>
        <position position="59"/>
    </location>
</feature>
<dbReference type="Pfam" id="PF00072">
    <property type="entry name" value="Response_reg"/>
    <property type="match status" value="1"/>
</dbReference>
<gene>
    <name evidence="10" type="ORF">Acor_64940</name>
</gene>
<dbReference type="PROSITE" id="PS50110">
    <property type="entry name" value="RESPONSE_REGULATORY"/>
    <property type="match status" value="1"/>
</dbReference>
<evidence type="ECO:0000256" key="6">
    <source>
        <dbReference type="PROSITE-ProRule" id="PRU00169"/>
    </source>
</evidence>
<dbReference type="InterPro" id="IPR036388">
    <property type="entry name" value="WH-like_DNA-bd_sf"/>
</dbReference>
<dbReference type="PROSITE" id="PS51755">
    <property type="entry name" value="OMPR_PHOB"/>
    <property type="match status" value="1"/>
</dbReference>
<dbReference type="InterPro" id="IPR001789">
    <property type="entry name" value="Sig_transdc_resp-reg_receiver"/>
</dbReference>
<dbReference type="GO" id="GO:0032993">
    <property type="term" value="C:protein-DNA complex"/>
    <property type="evidence" value="ECO:0007669"/>
    <property type="project" value="TreeGrafter"/>
</dbReference>
<comment type="caution">
    <text evidence="10">The sequence shown here is derived from an EMBL/GenBank/DDBJ whole genome shotgun (WGS) entry which is preliminary data.</text>
</comment>
<dbReference type="SMART" id="SM00862">
    <property type="entry name" value="Trans_reg_C"/>
    <property type="match status" value="1"/>
</dbReference>
<dbReference type="PANTHER" id="PTHR48111:SF36">
    <property type="entry name" value="TRANSCRIPTIONAL REGULATORY PROTEIN CUTR"/>
    <property type="match status" value="1"/>
</dbReference>
<name>A0A5M3W6L1_9ACTN</name>
<feature type="DNA-binding region" description="OmpR/PhoB-type" evidence="7">
    <location>
        <begin position="132"/>
        <end position="230"/>
    </location>
</feature>